<keyword evidence="5" id="KW-0812">Transmembrane</keyword>
<dbReference type="PANTHER" id="PTHR30026">
    <property type="entry name" value="OUTER MEMBRANE PROTEIN TOLC"/>
    <property type="match status" value="1"/>
</dbReference>
<dbReference type="GO" id="GO:0009279">
    <property type="term" value="C:cell outer membrane"/>
    <property type="evidence" value="ECO:0007669"/>
    <property type="project" value="UniProtKB-SubCell"/>
</dbReference>
<evidence type="ECO:0000256" key="1">
    <source>
        <dbReference type="ARBA" id="ARBA00004442"/>
    </source>
</evidence>
<keyword evidence="7" id="KW-0998">Cell outer membrane</keyword>
<organism evidence="10 11">
    <name type="scientific">Methylogaea oryzae</name>
    <dbReference type="NCBI Taxonomy" id="1295382"/>
    <lineage>
        <taxon>Bacteria</taxon>
        <taxon>Pseudomonadati</taxon>
        <taxon>Pseudomonadota</taxon>
        <taxon>Gammaproteobacteria</taxon>
        <taxon>Methylococcales</taxon>
        <taxon>Methylococcaceae</taxon>
        <taxon>Methylogaea</taxon>
    </lineage>
</organism>
<dbReference type="GO" id="GO:1990281">
    <property type="term" value="C:efflux pump complex"/>
    <property type="evidence" value="ECO:0007669"/>
    <property type="project" value="TreeGrafter"/>
</dbReference>
<dbReference type="RefSeq" id="WP_221048077.1">
    <property type="nucleotide sequence ID" value="NZ_AP019782.1"/>
</dbReference>
<keyword evidence="8" id="KW-0175">Coiled coil</keyword>
<accession>A0A8D4VL53</accession>
<comment type="subcellular location">
    <subcellularLocation>
        <location evidence="1">Cell outer membrane</location>
    </subcellularLocation>
</comment>
<dbReference type="InterPro" id="IPR010130">
    <property type="entry name" value="T1SS_OMP_TolC"/>
</dbReference>
<evidence type="ECO:0000313" key="11">
    <source>
        <dbReference type="Proteomes" id="UP000824988"/>
    </source>
</evidence>
<evidence type="ECO:0000256" key="6">
    <source>
        <dbReference type="ARBA" id="ARBA00023136"/>
    </source>
</evidence>
<dbReference type="AlphaFoldDB" id="A0A8D4VL53"/>
<reference evidence="10" key="1">
    <citation type="submission" date="2019-06" db="EMBL/GenBank/DDBJ databases">
        <title>Complete genome sequence of Methylogaea oryzae strain JCM16910.</title>
        <authorList>
            <person name="Asakawa S."/>
        </authorList>
    </citation>
    <scope>NUCLEOTIDE SEQUENCE</scope>
    <source>
        <strain evidence="10">E10</strain>
    </source>
</reference>
<evidence type="ECO:0000256" key="7">
    <source>
        <dbReference type="ARBA" id="ARBA00023237"/>
    </source>
</evidence>
<evidence type="ECO:0000256" key="4">
    <source>
        <dbReference type="ARBA" id="ARBA00022452"/>
    </source>
</evidence>
<dbReference type="PANTHER" id="PTHR30026:SF20">
    <property type="entry name" value="OUTER MEMBRANE PROTEIN TOLC"/>
    <property type="match status" value="1"/>
</dbReference>
<keyword evidence="9" id="KW-0732">Signal</keyword>
<evidence type="ECO:0000256" key="8">
    <source>
        <dbReference type="SAM" id="Coils"/>
    </source>
</evidence>
<dbReference type="KEGG" id="moz:MoryE10_04640"/>
<dbReference type="GO" id="GO:0015562">
    <property type="term" value="F:efflux transmembrane transporter activity"/>
    <property type="evidence" value="ECO:0007669"/>
    <property type="project" value="InterPro"/>
</dbReference>
<protein>
    <submittedName>
        <fullName evidence="10">Outer membrane channel protein TolC</fullName>
    </submittedName>
</protein>
<name>A0A8D4VL53_9GAMM</name>
<evidence type="ECO:0000256" key="9">
    <source>
        <dbReference type="SAM" id="SignalP"/>
    </source>
</evidence>
<dbReference type="NCBIfam" id="TIGR01844">
    <property type="entry name" value="type_I_sec_TolC"/>
    <property type="match status" value="1"/>
</dbReference>
<evidence type="ECO:0000256" key="3">
    <source>
        <dbReference type="ARBA" id="ARBA00022448"/>
    </source>
</evidence>
<proteinExistence type="inferred from homology"/>
<evidence type="ECO:0000256" key="5">
    <source>
        <dbReference type="ARBA" id="ARBA00022692"/>
    </source>
</evidence>
<dbReference type="Pfam" id="PF02321">
    <property type="entry name" value="OEP"/>
    <property type="match status" value="2"/>
</dbReference>
<dbReference type="GO" id="GO:0015288">
    <property type="term" value="F:porin activity"/>
    <property type="evidence" value="ECO:0007669"/>
    <property type="project" value="TreeGrafter"/>
</dbReference>
<gene>
    <name evidence="10" type="primary">tolC</name>
    <name evidence="10" type="ORF">MoryE10_04640</name>
</gene>
<dbReference type="InterPro" id="IPR051906">
    <property type="entry name" value="TolC-like"/>
</dbReference>
<sequence>MSKQLGKSIAAAGLMLAAQQASALNLLQAYDMALQSDAKFAQAAAARRSAEEKKPQAVSRLLPTVNLTAAADNVNNDNKTGFALYGGKRNDSFWNLSLNLKMNQPIYHHDYWVKLGQADSEVAAAEADYQAQFQDLVIRTVKAYFDVLVKKDGLEYATAEKTANARQLEQAQQRFDVGVSAITDLNEAQAAFDLSSANEIKAQDELEKAKEALREILGQTVADVAPLSEEAPLQPPDPVDVQQWAERATQGNFDVITQQNAVDIARKEVSVQQSGHYPTLDLVASHLVQDSSRDRPLADAAGNLTGGWQKMGPRAETDSVGLQLVVPFFQGGSVTSKTRQAGHELEKAQEKLDEKLRAADRSARDAFRGVVSSISQVKAYKTAVRSAQSAVDAAEAGLEVGTRTMVDVVTSLRNLYRAKQDYSKARYDYVVNGFLLKQAVGVLSREDVELTNAWLR</sequence>
<evidence type="ECO:0000256" key="2">
    <source>
        <dbReference type="ARBA" id="ARBA00007613"/>
    </source>
</evidence>
<evidence type="ECO:0000313" key="10">
    <source>
        <dbReference type="EMBL" id="BBL69858.1"/>
    </source>
</evidence>
<keyword evidence="3" id="KW-0813">Transport</keyword>
<keyword evidence="6" id="KW-0472">Membrane</keyword>
<feature type="chain" id="PRO_5034814067" evidence="9">
    <location>
        <begin position="24"/>
        <end position="456"/>
    </location>
</feature>
<keyword evidence="11" id="KW-1185">Reference proteome</keyword>
<comment type="similarity">
    <text evidence="2">Belongs to the outer membrane factor (OMF) (TC 1.B.17) family.</text>
</comment>
<feature type="coiled-coil region" evidence="8">
    <location>
        <begin position="338"/>
        <end position="365"/>
    </location>
</feature>
<dbReference type="EMBL" id="AP019782">
    <property type="protein sequence ID" value="BBL69858.1"/>
    <property type="molecule type" value="Genomic_DNA"/>
</dbReference>
<dbReference type="InterPro" id="IPR003423">
    <property type="entry name" value="OMP_efflux"/>
</dbReference>
<feature type="signal peptide" evidence="9">
    <location>
        <begin position="1"/>
        <end position="23"/>
    </location>
</feature>
<keyword evidence="4" id="KW-1134">Transmembrane beta strand</keyword>
<dbReference type="Proteomes" id="UP000824988">
    <property type="component" value="Chromosome"/>
</dbReference>